<dbReference type="CDD" id="cd24032">
    <property type="entry name" value="ASKHA_NBD_TsaB"/>
    <property type="match status" value="1"/>
</dbReference>
<dbReference type="SUPFAM" id="SSF53067">
    <property type="entry name" value="Actin-like ATPase domain"/>
    <property type="match status" value="2"/>
</dbReference>
<name>A0A369A653_9FLAO</name>
<dbReference type="InterPro" id="IPR043129">
    <property type="entry name" value="ATPase_NBD"/>
</dbReference>
<feature type="domain" description="Gcp-like" evidence="1">
    <location>
        <begin position="31"/>
        <end position="132"/>
    </location>
</feature>
<proteinExistence type="predicted"/>
<evidence type="ECO:0000313" key="3">
    <source>
        <dbReference type="Proteomes" id="UP000253517"/>
    </source>
</evidence>
<protein>
    <submittedName>
        <fullName evidence="2">tRNA threonylcarbamoyladenosine biosynthesis protein TsaB</fullName>
    </submittedName>
</protein>
<evidence type="ECO:0000313" key="2">
    <source>
        <dbReference type="EMBL" id="RCX03816.1"/>
    </source>
</evidence>
<dbReference type="EMBL" id="QPJS01000002">
    <property type="protein sequence ID" value="RCX03816.1"/>
    <property type="molecule type" value="Genomic_DNA"/>
</dbReference>
<dbReference type="NCBIfam" id="TIGR03725">
    <property type="entry name" value="T6A_YeaZ"/>
    <property type="match status" value="1"/>
</dbReference>
<evidence type="ECO:0000259" key="1">
    <source>
        <dbReference type="Pfam" id="PF00814"/>
    </source>
</evidence>
<dbReference type="RefSeq" id="WP_037357293.1">
    <property type="nucleotide sequence ID" value="NZ_BHZF01000002.1"/>
</dbReference>
<dbReference type="GO" id="GO:0002949">
    <property type="term" value="P:tRNA threonylcarbamoyladenosine modification"/>
    <property type="evidence" value="ECO:0007669"/>
    <property type="project" value="InterPro"/>
</dbReference>
<organism evidence="2 3">
    <name type="scientific">Schleiferia thermophila</name>
    <dbReference type="NCBI Taxonomy" id="884107"/>
    <lineage>
        <taxon>Bacteria</taxon>
        <taxon>Pseudomonadati</taxon>
        <taxon>Bacteroidota</taxon>
        <taxon>Flavobacteriia</taxon>
        <taxon>Flavobacteriales</taxon>
        <taxon>Schleiferiaceae</taxon>
        <taxon>Schleiferia</taxon>
    </lineage>
</organism>
<sequence>MALLAIDTSTSLCSIALKTNRGIQCIESVLTNHTHSDKIFEFTEQLLEENSLKFSDIKGIVTGLGPGSYTGLRVSASAVKGWAFGLDIPVYGVSSLELIYKAIESKNFLTEDELVIVAIDARRMEVYASAFEKCMNPVFTNLAVKVSAETWKDLSIKYKKIIVAGVGVSKLRNVLMWPNLQLVDGVYPSAKYAFDLIADPLHLACFEPIYVKQFGEL</sequence>
<dbReference type="AlphaFoldDB" id="A0A369A653"/>
<dbReference type="InterPro" id="IPR000905">
    <property type="entry name" value="Gcp-like_dom"/>
</dbReference>
<comment type="caution">
    <text evidence="2">The sequence shown here is derived from an EMBL/GenBank/DDBJ whole genome shotgun (WGS) entry which is preliminary data.</text>
</comment>
<dbReference type="Gene3D" id="3.30.420.40">
    <property type="match status" value="2"/>
</dbReference>
<accession>A0A369A653</accession>
<dbReference type="Pfam" id="PF00814">
    <property type="entry name" value="TsaD"/>
    <property type="match status" value="1"/>
</dbReference>
<reference evidence="2 3" key="1">
    <citation type="submission" date="2018-07" db="EMBL/GenBank/DDBJ databases">
        <title>Genomic Encyclopedia of Type Strains, Phase IV (KMG-IV): sequencing the most valuable type-strain genomes for metagenomic binning, comparative biology and taxonomic classification.</title>
        <authorList>
            <person name="Goeker M."/>
        </authorList>
    </citation>
    <scope>NUCLEOTIDE SEQUENCE [LARGE SCALE GENOMIC DNA]</scope>
    <source>
        <strain evidence="2 3">DSM 21410</strain>
    </source>
</reference>
<gene>
    <name evidence="2" type="ORF">DES35_102272</name>
</gene>
<keyword evidence="3" id="KW-1185">Reference proteome</keyword>
<dbReference type="Proteomes" id="UP000253517">
    <property type="component" value="Unassembled WGS sequence"/>
</dbReference>
<dbReference type="InterPro" id="IPR022496">
    <property type="entry name" value="T6A_TsaB"/>
</dbReference>